<organism evidence="2 3">
    <name type="scientific">Vitrella brassicaformis (strain CCMP3155)</name>
    <dbReference type="NCBI Taxonomy" id="1169540"/>
    <lineage>
        <taxon>Eukaryota</taxon>
        <taxon>Sar</taxon>
        <taxon>Alveolata</taxon>
        <taxon>Colpodellida</taxon>
        <taxon>Vitrellaceae</taxon>
        <taxon>Vitrella</taxon>
    </lineage>
</organism>
<keyword evidence="3" id="KW-1185">Reference proteome</keyword>
<feature type="compositionally biased region" description="Basic and acidic residues" evidence="1">
    <location>
        <begin position="1"/>
        <end position="13"/>
    </location>
</feature>
<dbReference type="VEuPathDB" id="CryptoDB:Vbra_18358"/>
<evidence type="ECO:0000256" key="1">
    <source>
        <dbReference type="SAM" id="MobiDB-lite"/>
    </source>
</evidence>
<evidence type="ECO:0000313" key="3">
    <source>
        <dbReference type="Proteomes" id="UP000041254"/>
    </source>
</evidence>
<feature type="region of interest" description="Disordered" evidence="1">
    <location>
        <begin position="1"/>
        <end position="26"/>
    </location>
</feature>
<dbReference type="PhylomeDB" id="A0A0G4GQH3"/>
<dbReference type="AlphaFoldDB" id="A0A0G4GQH3"/>
<protein>
    <submittedName>
        <fullName evidence="2">Uncharacterized protein</fullName>
    </submittedName>
</protein>
<accession>A0A0G4GQH3</accession>
<reference evidence="2 3" key="1">
    <citation type="submission" date="2014-11" db="EMBL/GenBank/DDBJ databases">
        <authorList>
            <person name="Zhu J."/>
            <person name="Qi W."/>
            <person name="Song R."/>
        </authorList>
    </citation>
    <scope>NUCLEOTIDE SEQUENCE [LARGE SCALE GENOMIC DNA]</scope>
</reference>
<gene>
    <name evidence="2" type="ORF">Vbra_18358</name>
</gene>
<name>A0A0G4GQH3_VITBC</name>
<evidence type="ECO:0000313" key="2">
    <source>
        <dbReference type="EMBL" id="CEM32692.1"/>
    </source>
</evidence>
<dbReference type="EMBL" id="CDMY01000759">
    <property type="protein sequence ID" value="CEM32692.1"/>
    <property type="molecule type" value="Genomic_DNA"/>
</dbReference>
<sequence>MSRRALRCDERRQTGPRMRRRRERRLPGHKENVVVPRQCLRATCLPHKCTPDPPQYTHYTHSITSCPVRSSISRPERSGGELSEEERGNVAGQTAAADEGHPASRLQRDIAALDVTPEAPVSVALPSAAATWTVTDKFKSPDGIGVSRNNVFFSQLHNGHHTLPCVRKVARSRKERIEAAYLYLLTRAHGARTRPTDAPLPTPSDQVAYRKGVVPQTVRPAIEDALIRGEYRRAQNLYCLGGPIYSLFVASGEGQAMQPGQEAASEVAVVEDLHSEEDAKRCPHGSFLALKVLLFPPGDASVLPVLGKKADEAGLGLGSVCHQAIRI</sequence>
<dbReference type="Proteomes" id="UP000041254">
    <property type="component" value="Unassembled WGS sequence"/>
</dbReference>
<proteinExistence type="predicted"/>
<feature type="region of interest" description="Disordered" evidence="1">
    <location>
        <begin position="66"/>
        <end position="104"/>
    </location>
</feature>
<dbReference type="InParanoid" id="A0A0G4GQH3"/>